<gene>
    <name evidence="3" type="ORF">OSCT_1239</name>
</gene>
<dbReference type="OrthoDB" id="9779183at2"/>
<feature type="transmembrane region" description="Helical" evidence="1">
    <location>
        <begin position="12"/>
        <end position="30"/>
    </location>
</feature>
<keyword evidence="4" id="KW-1185">Reference proteome</keyword>
<proteinExistence type="predicted"/>
<dbReference type="EMBL" id="ADVR01000035">
    <property type="protein sequence ID" value="EFO80909.1"/>
    <property type="molecule type" value="Genomic_DNA"/>
</dbReference>
<organism evidence="3 4">
    <name type="scientific">Oscillochloris trichoides DG-6</name>
    <dbReference type="NCBI Taxonomy" id="765420"/>
    <lineage>
        <taxon>Bacteria</taxon>
        <taxon>Bacillati</taxon>
        <taxon>Chloroflexota</taxon>
        <taxon>Chloroflexia</taxon>
        <taxon>Chloroflexales</taxon>
        <taxon>Chloroflexineae</taxon>
        <taxon>Oscillochloridaceae</taxon>
        <taxon>Oscillochloris</taxon>
    </lineage>
</organism>
<comment type="caution">
    <text evidence="3">The sequence shown here is derived from an EMBL/GenBank/DDBJ whole genome shotgun (WGS) entry which is preliminary data.</text>
</comment>
<dbReference type="GO" id="GO:0016020">
    <property type="term" value="C:membrane"/>
    <property type="evidence" value="ECO:0007669"/>
    <property type="project" value="InterPro"/>
</dbReference>
<protein>
    <recommendedName>
        <fullName evidence="2">Flavinylation-associated cytochrome domain-containing protein</fullName>
    </recommendedName>
</protein>
<feature type="transmembrane region" description="Helical" evidence="1">
    <location>
        <begin position="128"/>
        <end position="145"/>
    </location>
</feature>
<keyword evidence="1" id="KW-0812">Transmembrane</keyword>
<feature type="transmembrane region" description="Helical" evidence="1">
    <location>
        <begin position="84"/>
        <end position="108"/>
    </location>
</feature>
<feature type="transmembrane region" description="Helical" evidence="1">
    <location>
        <begin position="42"/>
        <end position="63"/>
    </location>
</feature>
<dbReference type="Pfam" id="PF14358">
    <property type="entry name" value="DUF4405"/>
    <property type="match status" value="1"/>
</dbReference>
<dbReference type="Proteomes" id="UP000054010">
    <property type="component" value="Unassembled WGS sequence"/>
</dbReference>
<reference evidence="3 4" key="1">
    <citation type="journal article" date="2011" name="J. Bacteriol.">
        <title>Draft genome sequence of the anoxygenic filamentous phototrophic bacterium Oscillochloris trichoides subsp. DG-6.</title>
        <authorList>
            <person name="Kuznetsov B.B."/>
            <person name="Ivanovsky R.N."/>
            <person name="Keppen O.I."/>
            <person name="Sukhacheva M.V."/>
            <person name="Bumazhkin B.K."/>
            <person name="Patutina E.O."/>
            <person name="Beletsky A.V."/>
            <person name="Mardanov A.V."/>
            <person name="Baslerov R.V."/>
            <person name="Panteleeva A.N."/>
            <person name="Kolganova T.V."/>
            <person name="Ravin N.V."/>
            <person name="Skryabin K.G."/>
        </authorList>
    </citation>
    <scope>NUCLEOTIDE SEQUENCE [LARGE SCALE GENOMIC DNA]</scope>
    <source>
        <strain evidence="3 4">DG-6</strain>
    </source>
</reference>
<accession>E1ID38</accession>
<dbReference type="GO" id="GO:0022904">
    <property type="term" value="P:respiratory electron transport chain"/>
    <property type="evidence" value="ECO:0007669"/>
    <property type="project" value="InterPro"/>
</dbReference>
<evidence type="ECO:0000313" key="4">
    <source>
        <dbReference type="Proteomes" id="UP000054010"/>
    </source>
</evidence>
<dbReference type="AlphaFoldDB" id="E1ID38"/>
<dbReference type="SUPFAM" id="SSF81342">
    <property type="entry name" value="Transmembrane di-heme cytochromes"/>
    <property type="match status" value="1"/>
</dbReference>
<name>E1ID38_9CHLR</name>
<evidence type="ECO:0000313" key="3">
    <source>
        <dbReference type="EMBL" id="EFO80909.1"/>
    </source>
</evidence>
<dbReference type="eggNOG" id="ENOG5032UR2">
    <property type="taxonomic scope" value="Bacteria"/>
</dbReference>
<dbReference type="STRING" id="765420.OSCT_1239"/>
<sequence length="172" mass="19236">MKSPKRQPITARANLLIDLLIFVGFLLATAPRFTGIAIHEWLGIAFGAAIITHLLIHWQWIIAVGKKLFSRAHAPARLNYILNLLLFIDVTLITFTGIMISEVVLPLFGLRLAHAPIWTRLHSLTSDAGVILIGLHIALHWSWIVKTATRLFTSFLPKPKAHAEMNTQEVAQ</sequence>
<dbReference type="InterPro" id="IPR016174">
    <property type="entry name" value="Di-haem_cyt_TM"/>
</dbReference>
<feature type="domain" description="Flavinylation-associated cytochrome" evidence="2">
    <location>
        <begin position="81"/>
        <end position="141"/>
    </location>
</feature>
<keyword evidence="1" id="KW-1133">Transmembrane helix</keyword>
<dbReference type="InterPro" id="IPR025517">
    <property type="entry name" value="DUF4405"/>
</dbReference>
<evidence type="ECO:0000256" key="1">
    <source>
        <dbReference type="SAM" id="Phobius"/>
    </source>
</evidence>
<keyword evidence="1" id="KW-0472">Membrane</keyword>
<evidence type="ECO:0000259" key="2">
    <source>
        <dbReference type="Pfam" id="PF14358"/>
    </source>
</evidence>
<dbReference type="HOGENOM" id="CLU_131310_0_0_0"/>